<dbReference type="InterPro" id="IPR001173">
    <property type="entry name" value="Glyco_trans_2-like"/>
</dbReference>
<dbReference type="PANTHER" id="PTHR10859">
    <property type="entry name" value="GLYCOSYL TRANSFERASE"/>
    <property type="match status" value="1"/>
</dbReference>
<dbReference type="GO" id="GO:0008168">
    <property type="term" value="F:methyltransferase activity"/>
    <property type="evidence" value="ECO:0007669"/>
    <property type="project" value="UniProtKB-KW"/>
</dbReference>
<evidence type="ECO:0000259" key="2">
    <source>
        <dbReference type="Pfam" id="PF08242"/>
    </source>
</evidence>
<protein>
    <submittedName>
        <fullName evidence="3">Methyltransferase</fullName>
    </submittedName>
</protein>
<dbReference type="CDD" id="cd04179">
    <property type="entry name" value="DPM_DPG-synthase_like"/>
    <property type="match status" value="1"/>
</dbReference>
<dbReference type="Pfam" id="PF00535">
    <property type="entry name" value="Glycos_transf_2"/>
    <property type="match status" value="1"/>
</dbReference>
<gene>
    <name evidence="3" type="ORF">AsFPU1_4389</name>
</gene>
<name>A0A401INV7_APHSA</name>
<dbReference type="SUPFAM" id="SSF53448">
    <property type="entry name" value="Nucleotide-diphospho-sugar transferases"/>
    <property type="match status" value="1"/>
</dbReference>
<keyword evidence="4" id="KW-1185">Reference proteome</keyword>
<dbReference type="SUPFAM" id="SSF53335">
    <property type="entry name" value="S-adenosyl-L-methionine-dependent methyltransferases"/>
    <property type="match status" value="1"/>
</dbReference>
<keyword evidence="3" id="KW-0808">Transferase</keyword>
<evidence type="ECO:0000259" key="1">
    <source>
        <dbReference type="Pfam" id="PF00535"/>
    </source>
</evidence>
<dbReference type="InterPro" id="IPR029063">
    <property type="entry name" value="SAM-dependent_MTases_sf"/>
</dbReference>
<evidence type="ECO:0000313" key="3">
    <source>
        <dbReference type="EMBL" id="GBF82955.1"/>
    </source>
</evidence>
<proteinExistence type="predicted"/>
<feature type="domain" description="Methyltransferase type 12" evidence="2">
    <location>
        <begin position="33"/>
        <end position="114"/>
    </location>
</feature>
<dbReference type="Proteomes" id="UP000287247">
    <property type="component" value="Unassembled WGS sequence"/>
</dbReference>
<dbReference type="RefSeq" id="WP_124978043.1">
    <property type="nucleotide sequence ID" value="NZ_BDQK01000018.1"/>
</dbReference>
<dbReference type="CDD" id="cd02440">
    <property type="entry name" value="AdoMet_MTases"/>
    <property type="match status" value="1"/>
</dbReference>
<dbReference type="GO" id="GO:0006487">
    <property type="term" value="P:protein N-linked glycosylation"/>
    <property type="evidence" value="ECO:0007669"/>
    <property type="project" value="TreeGrafter"/>
</dbReference>
<comment type="caution">
    <text evidence="3">The sequence shown here is derived from an EMBL/GenBank/DDBJ whole genome shotgun (WGS) entry which is preliminary data.</text>
</comment>
<dbReference type="Gene3D" id="3.40.50.150">
    <property type="entry name" value="Vaccinia Virus protein VP39"/>
    <property type="match status" value="1"/>
</dbReference>
<dbReference type="OrthoDB" id="9806525at2"/>
<evidence type="ECO:0000313" key="4">
    <source>
        <dbReference type="Proteomes" id="UP000287247"/>
    </source>
</evidence>
<dbReference type="Pfam" id="PF08242">
    <property type="entry name" value="Methyltransf_12"/>
    <property type="match status" value="1"/>
</dbReference>
<dbReference type="PANTHER" id="PTHR10859:SF91">
    <property type="entry name" value="DOLICHYL-PHOSPHATE BETA-GLUCOSYLTRANSFERASE"/>
    <property type="match status" value="1"/>
</dbReference>
<organism evidence="3 4">
    <name type="scientific">Aphanothece sacrum FPU1</name>
    <dbReference type="NCBI Taxonomy" id="1920663"/>
    <lineage>
        <taxon>Bacteria</taxon>
        <taxon>Bacillati</taxon>
        <taxon>Cyanobacteriota</taxon>
        <taxon>Cyanophyceae</taxon>
        <taxon>Oscillatoriophycideae</taxon>
        <taxon>Chroococcales</taxon>
        <taxon>Aphanothecaceae</taxon>
        <taxon>Aphanothece</taxon>
    </lineage>
</organism>
<sequence>MTDLQEWRNRNLSYYQDIEELYQFFVQPQSEVLEIGSGTGYLLESVKPKYGLGIDTNSQVIENSQKRFPELEFWVEKAELFQSNKEFDYILLANTVSYLENIQKALVNVKKACKTSTKIILTFHNPGWEFVLKLATFLKQRMQIETLNWLSYEDITNLLNLEGLEVIGKGKRMLVPRRIPLLYGLFNKYLAPLPIINNLCLTEYIIARVQPNLAEGKKNIQNFTCSVIVPARNEAGNIESCVTRMPQLGKHTEIIFIEGHSQDNTWEEIQRVQAKYGEQWDIKIDQQKGKGKGDAVRQGFAMATGDILIILDSDLTVLPEDLIYFFDAIASGRCEFANGCRLVYPVNSEAMPWLNRMANRFFAWLLSYLLNVKIKDSLCGTKVLSRENYLRIAANRSYFGEFDPFGDFDLLFGAAKLGLKIQDIPVRYVPRSYGSSNIQHFKEGLVLLKMCLYAAQKIKFR</sequence>
<keyword evidence="3" id="KW-0489">Methyltransferase</keyword>
<reference evidence="4" key="1">
    <citation type="submission" date="2017-05" db="EMBL/GenBank/DDBJ databases">
        <title>Physiological properties and genetic analysis related to exopolysaccharide production of fresh-water unicellular cyanobacterium Aphanothece sacrum, Suizenji Nori, that has been cultured as a food source in Japan.</title>
        <authorList>
            <person name="Kanesaki Y."/>
            <person name="Yoshikawa S."/>
            <person name="Ohki K."/>
        </authorList>
    </citation>
    <scope>NUCLEOTIDE SEQUENCE [LARGE SCALE GENOMIC DNA]</scope>
    <source>
        <strain evidence="4">FPU1</strain>
    </source>
</reference>
<dbReference type="EMBL" id="BDQK01000018">
    <property type="protein sequence ID" value="GBF82955.1"/>
    <property type="molecule type" value="Genomic_DNA"/>
</dbReference>
<accession>A0A401INV7</accession>
<dbReference type="Gene3D" id="3.90.550.10">
    <property type="entry name" value="Spore Coat Polysaccharide Biosynthesis Protein SpsA, Chain A"/>
    <property type="match status" value="1"/>
</dbReference>
<dbReference type="InterPro" id="IPR029044">
    <property type="entry name" value="Nucleotide-diphossugar_trans"/>
</dbReference>
<dbReference type="InterPro" id="IPR013217">
    <property type="entry name" value="Methyltransf_12"/>
</dbReference>
<feature type="domain" description="Glycosyltransferase 2-like" evidence="1">
    <location>
        <begin position="226"/>
        <end position="362"/>
    </location>
</feature>
<dbReference type="GO" id="GO:0032259">
    <property type="term" value="P:methylation"/>
    <property type="evidence" value="ECO:0007669"/>
    <property type="project" value="UniProtKB-KW"/>
</dbReference>
<dbReference type="AlphaFoldDB" id="A0A401INV7"/>